<proteinExistence type="predicted"/>
<dbReference type="GO" id="GO:0000981">
    <property type="term" value="F:DNA-binding transcription factor activity, RNA polymerase II-specific"/>
    <property type="evidence" value="ECO:0007669"/>
    <property type="project" value="InterPro"/>
</dbReference>
<comment type="subcellular location">
    <subcellularLocation>
        <location evidence="1">Nucleus</location>
    </subcellularLocation>
</comment>
<keyword evidence="2" id="KW-0479">Metal-binding</keyword>
<organism evidence="7 8">
    <name type="scientific">Aspergillus sclerotiicarbonarius (strain CBS 121057 / IBT 28362)</name>
    <dbReference type="NCBI Taxonomy" id="1448318"/>
    <lineage>
        <taxon>Eukaryota</taxon>
        <taxon>Fungi</taxon>
        <taxon>Dikarya</taxon>
        <taxon>Ascomycota</taxon>
        <taxon>Pezizomycotina</taxon>
        <taxon>Eurotiomycetes</taxon>
        <taxon>Eurotiomycetidae</taxon>
        <taxon>Eurotiales</taxon>
        <taxon>Aspergillaceae</taxon>
        <taxon>Aspergillus</taxon>
        <taxon>Aspergillus subgen. Circumdati</taxon>
    </lineage>
</organism>
<sequence>MVCRLERFFDIVHDANPILDKERFLREYRGSLCSQQLVSAIVLITAKLTGTVLPDDGLDLDASIDKLLSSSLLEEEIVGDFPSLDQFRKACILAFYEFHQFPGNQSWMRIGRLTRMAYRIGLDRLEALRVRYDDWKTVSWEDIQEWRSIWWCIYRLDAYSNLSSGTPFLIEDGLIDTSLVLGKQNSDDPECPQELSLSRQVNSLWKMVPAITAHPETVVQNLQNITISAVRQVGLVARLHFLRPREETVFHLATVEQHLSEVRLSLPPGWLNPRRNAFSAESPASHHSRMISLLLILMAQLLLSILHCGASQGDDWLVNWQRIYQICQDIASVVEQWDSSFCLKVDPAICFTTFTALVFLELHRKSAVTSLFNIESQIDHEKTVLLLQLEQFASVWTLPRLLTLSFKSFSESVRGPLSNRQITLILSRFEAPLHPRWLQFLSSAQQLLGAAS</sequence>
<dbReference type="CDD" id="cd12148">
    <property type="entry name" value="fungal_TF_MHR"/>
    <property type="match status" value="1"/>
</dbReference>
<evidence type="ECO:0000256" key="5">
    <source>
        <dbReference type="ARBA" id="ARBA00023242"/>
    </source>
</evidence>
<dbReference type="AlphaFoldDB" id="A0A319EP47"/>
<keyword evidence="4" id="KW-0804">Transcription</keyword>
<keyword evidence="5" id="KW-0539">Nucleus</keyword>
<evidence type="ECO:0000313" key="8">
    <source>
        <dbReference type="Proteomes" id="UP000248423"/>
    </source>
</evidence>
<evidence type="ECO:0000313" key="7">
    <source>
        <dbReference type="EMBL" id="PYI09365.1"/>
    </source>
</evidence>
<protein>
    <recommendedName>
        <fullName evidence="6">Xylanolytic transcriptional activator regulatory domain-containing protein</fullName>
    </recommendedName>
</protein>
<evidence type="ECO:0000256" key="3">
    <source>
        <dbReference type="ARBA" id="ARBA00023015"/>
    </source>
</evidence>
<reference evidence="7 8" key="1">
    <citation type="submission" date="2018-02" db="EMBL/GenBank/DDBJ databases">
        <title>The genomes of Aspergillus section Nigri reveals drivers in fungal speciation.</title>
        <authorList>
            <consortium name="DOE Joint Genome Institute"/>
            <person name="Vesth T.C."/>
            <person name="Nybo J."/>
            <person name="Theobald S."/>
            <person name="Brandl J."/>
            <person name="Frisvad J.C."/>
            <person name="Nielsen K.F."/>
            <person name="Lyhne E.K."/>
            <person name="Kogle M.E."/>
            <person name="Kuo A."/>
            <person name="Riley R."/>
            <person name="Clum A."/>
            <person name="Nolan M."/>
            <person name="Lipzen A."/>
            <person name="Salamov A."/>
            <person name="Henrissat B."/>
            <person name="Wiebenga A."/>
            <person name="De vries R.P."/>
            <person name="Grigoriev I.V."/>
            <person name="Mortensen U.H."/>
            <person name="Andersen M.R."/>
            <person name="Baker S.E."/>
        </authorList>
    </citation>
    <scope>NUCLEOTIDE SEQUENCE [LARGE SCALE GENOMIC DNA]</scope>
    <source>
        <strain evidence="7 8">CBS 121057</strain>
    </source>
</reference>
<dbReference type="InterPro" id="IPR007219">
    <property type="entry name" value="XnlR_reg_dom"/>
</dbReference>
<keyword evidence="8" id="KW-1185">Reference proteome</keyword>
<dbReference type="PANTHER" id="PTHR47338:SF10">
    <property type="entry name" value="TRANSCRIPTION FACTOR DOMAIN-CONTAINING PROTEIN-RELATED"/>
    <property type="match status" value="1"/>
</dbReference>
<evidence type="ECO:0000256" key="1">
    <source>
        <dbReference type="ARBA" id="ARBA00004123"/>
    </source>
</evidence>
<name>A0A319EP47_ASPSB</name>
<accession>A0A319EP47</accession>
<evidence type="ECO:0000256" key="4">
    <source>
        <dbReference type="ARBA" id="ARBA00023163"/>
    </source>
</evidence>
<dbReference type="VEuPathDB" id="FungiDB:BO78DRAFT_308365"/>
<dbReference type="Pfam" id="PF04082">
    <property type="entry name" value="Fungal_trans"/>
    <property type="match status" value="1"/>
</dbReference>
<evidence type="ECO:0000256" key="2">
    <source>
        <dbReference type="ARBA" id="ARBA00022723"/>
    </source>
</evidence>
<gene>
    <name evidence="7" type="ORF">BO78DRAFT_308365</name>
</gene>
<dbReference type="PANTHER" id="PTHR47338">
    <property type="entry name" value="ZN(II)2CYS6 TRANSCRIPTION FACTOR (EUROFUNG)-RELATED"/>
    <property type="match status" value="1"/>
</dbReference>
<dbReference type="STRING" id="1448318.A0A319EP47"/>
<dbReference type="OrthoDB" id="3362851at2759"/>
<dbReference type="EMBL" id="KZ826327">
    <property type="protein sequence ID" value="PYI09365.1"/>
    <property type="molecule type" value="Genomic_DNA"/>
</dbReference>
<evidence type="ECO:0000259" key="6">
    <source>
        <dbReference type="SMART" id="SM00906"/>
    </source>
</evidence>
<dbReference type="InterPro" id="IPR050815">
    <property type="entry name" value="TF_fung"/>
</dbReference>
<dbReference type="SMART" id="SM00906">
    <property type="entry name" value="Fungal_trans"/>
    <property type="match status" value="1"/>
</dbReference>
<dbReference type="GO" id="GO:0003677">
    <property type="term" value="F:DNA binding"/>
    <property type="evidence" value="ECO:0007669"/>
    <property type="project" value="InterPro"/>
</dbReference>
<dbReference type="GO" id="GO:0005634">
    <property type="term" value="C:nucleus"/>
    <property type="evidence" value="ECO:0007669"/>
    <property type="project" value="UniProtKB-SubCell"/>
</dbReference>
<keyword evidence="3" id="KW-0805">Transcription regulation</keyword>
<dbReference type="GO" id="GO:0008270">
    <property type="term" value="F:zinc ion binding"/>
    <property type="evidence" value="ECO:0007669"/>
    <property type="project" value="InterPro"/>
</dbReference>
<feature type="domain" description="Xylanolytic transcriptional activator regulatory" evidence="6">
    <location>
        <begin position="106"/>
        <end position="186"/>
    </location>
</feature>
<dbReference type="GO" id="GO:0006351">
    <property type="term" value="P:DNA-templated transcription"/>
    <property type="evidence" value="ECO:0007669"/>
    <property type="project" value="InterPro"/>
</dbReference>
<dbReference type="Proteomes" id="UP000248423">
    <property type="component" value="Unassembled WGS sequence"/>
</dbReference>